<accession>A0A6G3XSH0</accession>
<sequence>MARGAPSPADLQVVRELAARGMTVTASQLESWRRAGLLPRHRRRGLGRGRGSVVDAVDPVVVESAAVLARHLRQGRDRRLTVLEWFAEAGAAAQPGTVRVPEPPLAAVREAVVWVLRGTVSHRLLELARGAAGAGEEAADALYEIAGRLLAAHPYRGFADPATVRAALEADEDVDVPDGPDFKEVVHLVAAIGLGAQEVGGDALAEAFGTFALFGLTAEDWTQMLGAAERGESPPVDWGLLQQRADVLEPVQQASDEQLLRARTVLLGLRMFYGLHAMHALFMPDTPALAALRAKIDELGVFPILDHVIALSSSPRHFAQGLAIGLDPLFDGLYETLMEQLAADAALFQIPGDETGAAGFMETWTRTLREQTARARKRADASCEEPV</sequence>
<evidence type="ECO:0000313" key="1">
    <source>
        <dbReference type="EMBL" id="NEE20736.1"/>
    </source>
</evidence>
<name>A0A6G3XSH0_9ACTN</name>
<gene>
    <name evidence="1" type="ORF">G3M58_81550</name>
</gene>
<proteinExistence type="predicted"/>
<dbReference type="EMBL" id="JAAGMN010008718">
    <property type="protein sequence ID" value="NEE20736.1"/>
    <property type="molecule type" value="Genomic_DNA"/>
</dbReference>
<organism evidence="1">
    <name type="scientific">Streptomyces sp. SID7499</name>
    <dbReference type="NCBI Taxonomy" id="2706086"/>
    <lineage>
        <taxon>Bacteria</taxon>
        <taxon>Bacillati</taxon>
        <taxon>Actinomycetota</taxon>
        <taxon>Actinomycetes</taxon>
        <taxon>Kitasatosporales</taxon>
        <taxon>Streptomycetaceae</taxon>
        <taxon>Streptomyces</taxon>
    </lineage>
</organism>
<dbReference type="AlphaFoldDB" id="A0A6G3XSH0"/>
<protein>
    <submittedName>
        <fullName evidence="1">Uncharacterized protein</fullName>
    </submittedName>
</protein>
<reference evidence="1" key="1">
    <citation type="submission" date="2020-01" db="EMBL/GenBank/DDBJ databases">
        <title>Insect and environment-associated Actinomycetes.</title>
        <authorList>
            <person name="Currrie C."/>
            <person name="Chevrette M."/>
            <person name="Carlson C."/>
            <person name="Stubbendieck R."/>
            <person name="Wendt-Pienkowski E."/>
        </authorList>
    </citation>
    <scope>NUCLEOTIDE SEQUENCE</scope>
    <source>
        <strain evidence="1">SID7499</strain>
    </source>
</reference>
<comment type="caution">
    <text evidence="1">The sequence shown here is derived from an EMBL/GenBank/DDBJ whole genome shotgun (WGS) entry which is preliminary data.</text>
</comment>